<evidence type="ECO:0000256" key="1">
    <source>
        <dbReference type="ARBA" id="ARBA00022679"/>
    </source>
</evidence>
<protein>
    <submittedName>
        <fullName evidence="4">N-acetyltransferase family protein</fullName>
    </submittedName>
</protein>
<dbReference type="PROSITE" id="PS51186">
    <property type="entry name" value="GNAT"/>
    <property type="match status" value="1"/>
</dbReference>
<accession>A0ABX2IYX1</accession>
<dbReference type="InterPro" id="IPR000182">
    <property type="entry name" value="GNAT_dom"/>
</dbReference>
<gene>
    <name evidence="4" type="ORF">HRQ87_17135</name>
</gene>
<sequence length="161" mass="17613">MIRPAERDDAEAIAAIWNDVIRNTAITFTTAEKTPRAIRADIYLKREAGQGFFVYEDAGIILGFATYFPFRNGPGYAHTMEHSINLAAAARGRGIGRALMSVIEGHARARGVHSMIAGVSGENSDGAAFHSALGYTEVARLPEVGRKFGRWMDLIVMQKML</sequence>
<evidence type="ECO:0000259" key="3">
    <source>
        <dbReference type="PROSITE" id="PS51186"/>
    </source>
</evidence>
<name>A0ABX2IYX1_9RHOB</name>
<dbReference type="PANTHER" id="PTHR43072">
    <property type="entry name" value="N-ACETYLTRANSFERASE"/>
    <property type="match status" value="1"/>
</dbReference>
<comment type="caution">
    <text evidence="4">The sequence shown here is derived from an EMBL/GenBank/DDBJ whole genome shotgun (WGS) entry which is preliminary data.</text>
</comment>
<dbReference type="EMBL" id="JABUFE010000013">
    <property type="protein sequence ID" value="NSX56515.1"/>
    <property type="molecule type" value="Genomic_DNA"/>
</dbReference>
<dbReference type="RefSeq" id="WP_174139667.1">
    <property type="nucleotide sequence ID" value="NZ_JABUFE010000013.1"/>
</dbReference>
<dbReference type="Gene3D" id="3.40.630.30">
    <property type="match status" value="1"/>
</dbReference>
<dbReference type="Proteomes" id="UP000777935">
    <property type="component" value="Unassembled WGS sequence"/>
</dbReference>
<feature type="domain" description="N-acetyltransferase" evidence="3">
    <location>
        <begin position="1"/>
        <end position="161"/>
    </location>
</feature>
<keyword evidence="1" id="KW-0808">Transferase</keyword>
<dbReference type="PANTHER" id="PTHR43072:SF23">
    <property type="entry name" value="UPF0039 PROTEIN C11D3.02C"/>
    <property type="match status" value="1"/>
</dbReference>
<dbReference type="Pfam" id="PF13420">
    <property type="entry name" value="Acetyltransf_4"/>
    <property type="match status" value="1"/>
</dbReference>
<dbReference type="SUPFAM" id="SSF55729">
    <property type="entry name" value="Acyl-CoA N-acyltransferases (Nat)"/>
    <property type="match status" value="1"/>
</dbReference>
<organism evidence="4 5">
    <name type="scientific">Parasulfitobacter algicola</name>
    <dbReference type="NCBI Taxonomy" id="2614809"/>
    <lineage>
        <taxon>Bacteria</taxon>
        <taxon>Pseudomonadati</taxon>
        <taxon>Pseudomonadota</taxon>
        <taxon>Alphaproteobacteria</taxon>
        <taxon>Rhodobacterales</taxon>
        <taxon>Roseobacteraceae</taxon>
        <taxon>Parasulfitobacter</taxon>
    </lineage>
</organism>
<dbReference type="InterPro" id="IPR016181">
    <property type="entry name" value="Acyl_CoA_acyltransferase"/>
</dbReference>
<keyword evidence="2" id="KW-0012">Acyltransferase</keyword>
<keyword evidence="5" id="KW-1185">Reference proteome</keyword>
<evidence type="ECO:0000313" key="4">
    <source>
        <dbReference type="EMBL" id="NSX56515.1"/>
    </source>
</evidence>
<evidence type="ECO:0000256" key="2">
    <source>
        <dbReference type="ARBA" id="ARBA00023315"/>
    </source>
</evidence>
<reference evidence="4 5" key="1">
    <citation type="submission" date="2020-06" db="EMBL/GenBank/DDBJ databases">
        <title>Sulfitobacter algicola sp. nov., isolated from green algae.</title>
        <authorList>
            <person name="Wang C."/>
        </authorList>
    </citation>
    <scope>NUCLEOTIDE SEQUENCE [LARGE SCALE GENOMIC DNA]</scope>
    <source>
        <strain evidence="4 5">1151</strain>
    </source>
</reference>
<proteinExistence type="predicted"/>
<dbReference type="CDD" id="cd04301">
    <property type="entry name" value="NAT_SF"/>
    <property type="match status" value="1"/>
</dbReference>
<evidence type="ECO:0000313" key="5">
    <source>
        <dbReference type="Proteomes" id="UP000777935"/>
    </source>
</evidence>